<dbReference type="EMBL" id="JAFHDT010000001">
    <property type="protein sequence ID" value="KAI7814700.1"/>
    <property type="molecule type" value="Genomic_DNA"/>
</dbReference>
<feature type="region of interest" description="Disordered" evidence="1">
    <location>
        <begin position="48"/>
        <end position="85"/>
    </location>
</feature>
<feature type="non-terminal residue" evidence="2">
    <location>
        <position position="1"/>
    </location>
</feature>
<proteinExistence type="predicted"/>
<sequence length="97" mass="10946">VINVRLAIDDYDLLQLREVQYDDITEDCQKPLPLSLPLSQTETHTRIPGFLPASIDPFTPLKTKDSPPERNERGLVRGRERSSSQPARVIPVIDALL</sequence>
<feature type="compositionally biased region" description="Basic and acidic residues" evidence="1">
    <location>
        <begin position="62"/>
        <end position="82"/>
    </location>
</feature>
<keyword evidence="3" id="KW-1185">Reference proteome</keyword>
<gene>
    <name evidence="2" type="ORF">IRJ41_023631</name>
</gene>
<evidence type="ECO:0000313" key="2">
    <source>
        <dbReference type="EMBL" id="KAI7814700.1"/>
    </source>
</evidence>
<comment type="caution">
    <text evidence="2">The sequence shown here is derived from an EMBL/GenBank/DDBJ whole genome shotgun (WGS) entry which is preliminary data.</text>
</comment>
<name>A0A9W7X6N4_TRIRA</name>
<evidence type="ECO:0000313" key="3">
    <source>
        <dbReference type="Proteomes" id="UP001059041"/>
    </source>
</evidence>
<organism evidence="2 3">
    <name type="scientific">Triplophysa rosa</name>
    <name type="common">Cave loach</name>
    <dbReference type="NCBI Taxonomy" id="992332"/>
    <lineage>
        <taxon>Eukaryota</taxon>
        <taxon>Metazoa</taxon>
        <taxon>Chordata</taxon>
        <taxon>Craniata</taxon>
        <taxon>Vertebrata</taxon>
        <taxon>Euteleostomi</taxon>
        <taxon>Actinopterygii</taxon>
        <taxon>Neopterygii</taxon>
        <taxon>Teleostei</taxon>
        <taxon>Ostariophysi</taxon>
        <taxon>Cypriniformes</taxon>
        <taxon>Nemacheilidae</taxon>
        <taxon>Triplophysa</taxon>
    </lineage>
</organism>
<dbReference type="Proteomes" id="UP001059041">
    <property type="component" value="Linkage Group LG1"/>
</dbReference>
<protein>
    <submittedName>
        <fullName evidence="2">Uncharacterized protein</fullName>
    </submittedName>
</protein>
<dbReference type="AlphaFoldDB" id="A0A9W7X6N4"/>
<accession>A0A9W7X6N4</accession>
<reference evidence="2" key="1">
    <citation type="submission" date="2021-02" db="EMBL/GenBank/DDBJ databases">
        <title>Comparative genomics reveals that relaxation of natural selection precedes convergent phenotypic evolution of cavefish.</title>
        <authorList>
            <person name="Peng Z."/>
        </authorList>
    </citation>
    <scope>NUCLEOTIDE SEQUENCE</scope>
    <source>
        <tissue evidence="2">Muscle</tissue>
    </source>
</reference>
<evidence type="ECO:0000256" key="1">
    <source>
        <dbReference type="SAM" id="MobiDB-lite"/>
    </source>
</evidence>